<dbReference type="AlphaFoldDB" id="A0A4R3M3E8"/>
<dbReference type="RefSeq" id="WP_132031013.1">
    <property type="nucleotide sequence ID" value="NZ_SMAI01000004.1"/>
</dbReference>
<comment type="subcellular location">
    <subcellularLocation>
        <location evidence="7">Cell inner membrane</location>
        <topology evidence="7">Multi-pass membrane protein</topology>
    </subcellularLocation>
    <subcellularLocation>
        <location evidence="1">Cell membrane</location>
        <topology evidence="1">Multi-pass membrane protein</topology>
    </subcellularLocation>
</comment>
<dbReference type="OrthoDB" id="4250245at2"/>
<evidence type="ECO:0000256" key="6">
    <source>
        <dbReference type="ARBA" id="ARBA00023136"/>
    </source>
</evidence>
<evidence type="ECO:0000313" key="9">
    <source>
        <dbReference type="EMBL" id="TCT05685.1"/>
    </source>
</evidence>
<dbReference type="Proteomes" id="UP000294664">
    <property type="component" value="Unassembled WGS sequence"/>
</dbReference>
<feature type="transmembrane region" description="Helical" evidence="7">
    <location>
        <begin position="7"/>
        <end position="26"/>
    </location>
</feature>
<keyword evidence="5 7" id="KW-1133">Transmembrane helix</keyword>
<keyword evidence="7" id="KW-0997">Cell inner membrane</keyword>
<evidence type="ECO:0000256" key="1">
    <source>
        <dbReference type="ARBA" id="ARBA00004651"/>
    </source>
</evidence>
<gene>
    <name evidence="9" type="ORF">EDC64_104243</name>
</gene>
<evidence type="ECO:0000256" key="2">
    <source>
        <dbReference type="ARBA" id="ARBA00022448"/>
    </source>
</evidence>
<feature type="transmembrane region" description="Helical" evidence="7">
    <location>
        <begin position="85"/>
        <end position="106"/>
    </location>
</feature>
<dbReference type="InterPro" id="IPR055348">
    <property type="entry name" value="DctQ"/>
</dbReference>
<evidence type="ECO:0000313" key="10">
    <source>
        <dbReference type="Proteomes" id="UP000294664"/>
    </source>
</evidence>
<accession>A0A4R3M3E8</accession>
<evidence type="ECO:0000259" key="8">
    <source>
        <dbReference type="Pfam" id="PF04290"/>
    </source>
</evidence>
<feature type="domain" description="Tripartite ATP-independent periplasmic transporters DctQ component" evidence="8">
    <location>
        <begin position="23"/>
        <end position="155"/>
    </location>
</feature>
<reference evidence="9 10" key="1">
    <citation type="submission" date="2019-03" db="EMBL/GenBank/DDBJ databases">
        <title>Genomic Encyclopedia of Type Strains, Phase IV (KMG-IV): sequencing the most valuable type-strain genomes for metagenomic binning, comparative biology and taxonomic classification.</title>
        <authorList>
            <person name="Goeker M."/>
        </authorList>
    </citation>
    <scope>NUCLEOTIDE SEQUENCE [LARGE SCALE GENOMIC DNA]</scope>
    <source>
        <strain evidence="9 10">DSM 9035</strain>
    </source>
</reference>
<comment type="similarity">
    <text evidence="7">Belongs to the TRAP transporter small permease family.</text>
</comment>
<name>A0A4R3M3E8_9HYPH</name>
<sequence length="175" mass="18634">MSGSVRLAKVLHIISALWAMSLAFLIFADVSLRSVFSSPLPGTKEIIQNSVVAITFLQIPLAIYSGAMLRTSALDGMMGPAGRKILRLCCWLMGAAVFAALASASWEPFLTALRIGEYEGEGALRVPTWPVRGILVVMGAFSAIAYAMMFVWDLRGQLVDDTTAPPAATDGSPAL</sequence>
<proteinExistence type="inferred from homology"/>
<comment type="caution">
    <text evidence="9">The sequence shown here is derived from an EMBL/GenBank/DDBJ whole genome shotgun (WGS) entry which is preliminary data.</text>
</comment>
<comment type="function">
    <text evidence="7">Part of the tripartite ATP-independent periplasmic (TRAP) transport system.</text>
</comment>
<keyword evidence="10" id="KW-1185">Reference proteome</keyword>
<dbReference type="GO" id="GO:0022857">
    <property type="term" value="F:transmembrane transporter activity"/>
    <property type="evidence" value="ECO:0007669"/>
    <property type="project" value="UniProtKB-UniRule"/>
</dbReference>
<feature type="transmembrane region" description="Helical" evidence="7">
    <location>
        <begin position="46"/>
        <end position="64"/>
    </location>
</feature>
<keyword evidence="2 7" id="KW-0813">Transport</keyword>
<dbReference type="GO" id="GO:0005886">
    <property type="term" value="C:plasma membrane"/>
    <property type="evidence" value="ECO:0007669"/>
    <property type="project" value="UniProtKB-SubCell"/>
</dbReference>
<feature type="transmembrane region" description="Helical" evidence="7">
    <location>
        <begin position="133"/>
        <end position="152"/>
    </location>
</feature>
<evidence type="ECO:0000256" key="3">
    <source>
        <dbReference type="ARBA" id="ARBA00022475"/>
    </source>
</evidence>
<organism evidence="9 10">
    <name type="scientific">Aquabacter spiritensis</name>
    <dbReference type="NCBI Taxonomy" id="933073"/>
    <lineage>
        <taxon>Bacteria</taxon>
        <taxon>Pseudomonadati</taxon>
        <taxon>Pseudomonadota</taxon>
        <taxon>Alphaproteobacteria</taxon>
        <taxon>Hyphomicrobiales</taxon>
        <taxon>Xanthobacteraceae</taxon>
        <taxon>Aquabacter</taxon>
    </lineage>
</organism>
<evidence type="ECO:0000256" key="7">
    <source>
        <dbReference type="RuleBase" id="RU369079"/>
    </source>
</evidence>
<keyword evidence="6 7" id="KW-0472">Membrane</keyword>
<keyword evidence="3" id="KW-1003">Cell membrane</keyword>
<dbReference type="EMBL" id="SMAI01000004">
    <property type="protein sequence ID" value="TCT05685.1"/>
    <property type="molecule type" value="Genomic_DNA"/>
</dbReference>
<protein>
    <recommendedName>
        <fullName evidence="7">TRAP transporter small permease protein</fullName>
    </recommendedName>
</protein>
<comment type="subunit">
    <text evidence="7">The complex comprises the extracytoplasmic solute receptor protein and the two transmembrane proteins.</text>
</comment>
<keyword evidence="4 7" id="KW-0812">Transmembrane</keyword>
<dbReference type="Pfam" id="PF04290">
    <property type="entry name" value="DctQ"/>
    <property type="match status" value="1"/>
</dbReference>
<evidence type="ECO:0000256" key="4">
    <source>
        <dbReference type="ARBA" id="ARBA00022692"/>
    </source>
</evidence>
<evidence type="ECO:0000256" key="5">
    <source>
        <dbReference type="ARBA" id="ARBA00022989"/>
    </source>
</evidence>